<evidence type="ECO:0000256" key="7">
    <source>
        <dbReference type="ARBA" id="ARBA00023136"/>
    </source>
</evidence>
<evidence type="ECO:0000256" key="1">
    <source>
        <dbReference type="ARBA" id="ARBA00004167"/>
    </source>
</evidence>
<evidence type="ECO:0000313" key="9">
    <source>
        <dbReference type="Proteomes" id="UP000887581"/>
    </source>
</evidence>
<comment type="similarity">
    <text evidence="2 8">Belongs to the glycosyltransferase 92 family.</text>
</comment>
<dbReference type="WBParaSite" id="sdigi.contig39.g2598.t1">
    <property type="protein sequence ID" value="sdigi.contig39.g2598.t1"/>
    <property type="gene ID" value="sdigi.contig39.g2598"/>
</dbReference>
<dbReference type="PANTHER" id="PTHR21461:SF69">
    <property type="entry name" value="GLYCOSYLTRANSFERASE FAMILY 92 PROTEIN"/>
    <property type="match status" value="1"/>
</dbReference>
<keyword evidence="7" id="KW-0472">Membrane</keyword>
<evidence type="ECO:0000256" key="6">
    <source>
        <dbReference type="ARBA" id="ARBA00022989"/>
    </source>
</evidence>
<reference evidence="10" key="1">
    <citation type="submission" date="2022-11" db="UniProtKB">
        <authorList>
            <consortium name="WormBaseParasite"/>
        </authorList>
    </citation>
    <scope>IDENTIFICATION</scope>
</reference>
<dbReference type="Proteomes" id="UP000887581">
    <property type="component" value="Unplaced"/>
</dbReference>
<dbReference type="GO" id="GO:0016020">
    <property type="term" value="C:membrane"/>
    <property type="evidence" value="ECO:0007669"/>
    <property type="project" value="UniProtKB-SubCell"/>
</dbReference>
<evidence type="ECO:0000256" key="3">
    <source>
        <dbReference type="ARBA" id="ARBA00022676"/>
    </source>
</evidence>
<keyword evidence="9" id="KW-1185">Reference proteome</keyword>
<keyword evidence="5" id="KW-0812">Transmembrane</keyword>
<evidence type="ECO:0000256" key="4">
    <source>
        <dbReference type="ARBA" id="ARBA00022679"/>
    </source>
</evidence>
<keyword evidence="4 8" id="KW-0808">Transferase</keyword>
<keyword evidence="6" id="KW-1133">Transmembrane helix</keyword>
<dbReference type="PANTHER" id="PTHR21461">
    <property type="entry name" value="GLYCOSYLTRANSFERASE FAMILY 92 PROTEIN"/>
    <property type="match status" value="1"/>
</dbReference>
<evidence type="ECO:0000256" key="8">
    <source>
        <dbReference type="RuleBase" id="RU366017"/>
    </source>
</evidence>
<evidence type="ECO:0000256" key="2">
    <source>
        <dbReference type="ARBA" id="ARBA00007647"/>
    </source>
</evidence>
<dbReference type="Pfam" id="PF01697">
    <property type="entry name" value="Glyco_transf_92"/>
    <property type="match status" value="1"/>
</dbReference>
<dbReference type="GO" id="GO:0016757">
    <property type="term" value="F:glycosyltransferase activity"/>
    <property type="evidence" value="ECO:0007669"/>
    <property type="project" value="UniProtKB-UniRule"/>
</dbReference>
<proteinExistence type="inferred from homology"/>
<comment type="subcellular location">
    <subcellularLocation>
        <location evidence="1">Membrane</location>
        <topology evidence="1">Single-pass membrane protein</topology>
    </subcellularLocation>
</comment>
<protein>
    <recommendedName>
        <fullName evidence="8">Glycosyltransferase family 92 protein</fullName>
        <ecNumber evidence="8">2.4.1.-</ecNumber>
    </recommendedName>
</protein>
<name>A0A915PZD7_9BILA</name>
<sequence length="584" mass="68535">MIERESDNFWNSRIRLACISGSLLFLTLTLDQLRVYVEDSGSVRYRIGNSAESAHGNTGESFTDDVDYVLETMQYMYDLRLGKAEIRPVVEESRKVRQYWWRCHLKKPTTVVISDWFQNDDLYVYSATYDRRRNSLYPNNHVIQVLTMSFRSIPSENKIFCNLYDMVRERYAVTEGRIREIWQRAWDPRDFFYIPNLISCPVPKYFEYSTNLTVSLSKIACKSQKNAVQVRISTSGKEKGGIAGLDYLEDIPERLVEWFEMQFITGADTITVYTYHVPHKMQQVLNYYSKQGSITVVPFYNFKCCQSEIPINLPGESPNQAYIRSRFIWRNRQQKRRHELIPYNDCLYRHIDTHKFILILDIDEVIVPLKHDNWSAMLNDIITTLHQNQKNEITSISIRNVFKFPSSTNSSNPLVPSYMYMLQNRQKSKTLSKPGEYGKAFINTNTVATVFNHFALHRHHGDVAGTLHAEPSVAIKLHYKTKCPTESRKECEQLEHITMDDTTMDRFAKKLTKQRYELKFFYDSESIHQDVTDDEHFWELLERRREREKRSMSAWILGMGMELGSREPGALEWSVGLVSFSCGY</sequence>
<organism evidence="9 10">
    <name type="scientific">Setaria digitata</name>
    <dbReference type="NCBI Taxonomy" id="48799"/>
    <lineage>
        <taxon>Eukaryota</taxon>
        <taxon>Metazoa</taxon>
        <taxon>Ecdysozoa</taxon>
        <taxon>Nematoda</taxon>
        <taxon>Chromadorea</taxon>
        <taxon>Rhabditida</taxon>
        <taxon>Spirurina</taxon>
        <taxon>Spiruromorpha</taxon>
        <taxon>Filarioidea</taxon>
        <taxon>Setariidae</taxon>
        <taxon>Setaria</taxon>
    </lineage>
</organism>
<accession>A0A915PZD7</accession>
<evidence type="ECO:0000256" key="5">
    <source>
        <dbReference type="ARBA" id="ARBA00022692"/>
    </source>
</evidence>
<dbReference type="GO" id="GO:0005737">
    <property type="term" value="C:cytoplasm"/>
    <property type="evidence" value="ECO:0007669"/>
    <property type="project" value="TreeGrafter"/>
</dbReference>
<dbReference type="EC" id="2.4.1.-" evidence="8"/>
<dbReference type="InterPro" id="IPR008166">
    <property type="entry name" value="Glyco_transf_92"/>
</dbReference>
<evidence type="ECO:0000313" key="10">
    <source>
        <dbReference type="WBParaSite" id="sdigi.contig39.g2598.t1"/>
    </source>
</evidence>
<dbReference type="AlphaFoldDB" id="A0A915PZD7"/>
<keyword evidence="3 8" id="KW-0328">Glycosyltransferase</keyword>